<accession>X1BI60</accession>
<reference evidence="1" key="1">
    <citation type="journal article" date="2014" name="Front. Microbiol.">
        <title>High frequency of phylogenetically diverse reductive dehalogenase-homologous genes in deep subseafloor sedimentary metagenomes.</title>
        <authorList>
            <person name="Kawai M."/>
            <person name="Futagami T."/>
            <person name="Toyoda A."/>
            <person name="Takaki Y."/>
            <person name="Nishi S."/>
            <person name="Hori S."/>
            <person name="Arai W."/>
            <person name="Tsubouchi T."/>
            <person name="Morono Y."/>
            <person name="Uchiyama I."/>
            <person name="Ito T."/>
            <person name="Fujiyama A."/>
            <person name="Inagaki F."/>
            <person name="Takami H."/>
        </authorList>
    </citation>
    <scope>NUCLEOTIDE SEQUENCE</scope>
    <source>
        <strain evidence="1">Expedition CK06-06</strain>
    </source>
</reference>
<gene>
    <name evidence="1" type="ORF">S01H4_21956</name>
</gene>
<evidence type="ECO:0000313" key="1">
    <source>
        <dbReference type="EMBL" id="GAG83793.1"/>
    </source>
</evidence>
<dbReference type="EMBL" id="BART01010002">
    <property type="protein sequence ID" value="GAG83793.1"/>
    <property type="molecule type" value="Genomic_DNA"/>
</dbReference>
<dbReference type="AlphaFoldDB" id="X1BI60"/>
<proteinExistence type="predicted"/>
<sequence length="45" mass="5545">MHDFYDEQAEEKPFHAQNLRMLAKKILKLLNSKYEYLKITFEIEQ</sequence>
<protein>
    <submittedName>
        <fullName evidence="1">Uncharacterized protein</fullName>
    </submittedName>
</protein>
<comment type="caution">
    <text evidence="1">The sequence shown here is derived from an EMBL/GenBank/DDBJ whole genome shotgun (WGS) entry which is preliminary data.</text>
</comment>
<name>X1BI60_9ZZZZ</name>
<organism evidence="1">
    <name type="scientific">marine sediment metagenome</name>
    <dbReference type="NCBI Taxonomy" id="412755"/>
    <lineage>
        <taxon>unclassified sequences</taxon>
        <taxon>metagenomes</taxon>
        <taxon>ecological metagenomes</taxon>
    </lineage>
</organism>